<dbReference type="RefSeq" id="WP_143088832.1">
    <property type="nucleotide sequence ID" value="NZ_FOVC01000010.1"/>
</dbReference>
<name>A0A1I5A384_9GAMM</name>
<dbReference type="OrthoDB" id="6518583at2"/>
<protein>
    <submittedName>
        <fullName evidence="1">Uncharacterized protein</fullName>
    </submittedName>
</protein>
<dbReference type="Proteomes" id="UP000242222">
    <property type="component" value="Unassembled WGS sequence"/>
</dbReference>
<reference evidence="2" key="1">
    <citation type="submission" date="2016-10" db="EMBL/GenBank/DDBJ databases">
        <authorList>
            <person name="Varghese N."/>
            <person name="Submissions S."/>
        </authorList>
    </citation>
    <scope>NUCLEOTIDE SEQUENCE [LARGE SCALE GENOMIC DNA]</scope>
    <source>
        <strain evidence="2">N6PO6</strain>
    </source>
</reference>
<keyword evidence="2" id="KW-1185">Reference proteome</keyword>
<gene>
    <name evidence="1" type="ORF">SAMN05216516_110122</name>
</gene>
<proteinExistence type="predicted"/>
<dbReference type="EMBL" id="FOVC01000010">
    <property type="protein sequence ID" value="SFN56847.1"/>
    <property type="molecule type" value="Genomic_DNA"/>
</dbReference>
<accession>A0A1I5A384</accession>
<dbReference type="STRING" id="1367852.SAMN05216516_110122"/>
<organism evidence="1 2">
    <name type="scientific">Izhakiella capsodis</name>
    <dbReference type="NCBI Taxonomy" id="1367852"/>
    <lineage>
        <taxon>Bacteria</taxon>
        <taxon>Pseudomonadati</taxon>
        <taxon>Pseudomonadota</taxon>
        <taxon>Gammaproteobacteria</taxon>
        <taxon>Enterobacterales</taxon>
        <taxon>Erwiniaceae</taxon>
        <taxon>Izhakiella</taxon>
    </lineage>
</organism>
<evidence type="ECO:0000313" key="1">
    <source>
        <dbReference type="EMBL" id="SFN56847.1"/>
    </source>
</evidence>
<dbReference type="AlphaFoldDB" id="A0A1I5A384"/>
<evidence type="ECO:0000313" key="2">
    <source>
        <dbReference type="Proteomes" id="UP000242222"/>
    </source>
</evidence>
<sequence>MMLNFVSPRIKTFLPSAIGNQRRLGIYRSTDLHFCRWLQYVSLNMQLPLPLSESYPWCFVSPAYTINQQHFIMGAFLPAWQIIKNRPGALYVIIRKENVIRLLQHAGNETLPFFMMRILALLDARGEQEEYKKNIYSWLLRLQCMLPKMRCSRQLIYVNGRRWEIDSLRLQLCDFDFRYQSEDGVEVMPWLDWPNCILSQKKIWLWRQKRDGKILDLQKLDWPDEKKS</sequence>